<evidence type="ECO:0000313" key="3">
    <source>
        <dbReference type="Proteomes" id="UP001433268"/>
    </source>
</evidence>
<proteinExistence type="predicted"/>
<protein>
    <submittedName>
        <fullName evidence="2">Uncharacterized protein</fullName>
    </submittedName>
</protein>
<dbReference type="Proteomes" id="UP001433268">
    <property type="component" value="Unassembled WGS sequence"/>
</dbReference>
<keyword evidence="3" id="KW-1185">Reference proteome</keyword>
<feature type="chain" id="PRO_5046144783" evidence="1">
    <location>
        <begin position="23"/>
        <end position="84"/>
    </location>
</feature>
<feature type="signal peptide" evidence="1">
    <location>
        <begin position="1"/>
        <end position="22"/>
    </location>
</feature>
<accession>A0ABR1VX01</accession>
<organism evidence="2 3">
    <name type="scientific">Apiospora hydei</name>
    <dbReference type="NCBI Taxonomy" id="1337664"/>
    <lineage>
        <taxon>Eukaryota</taxon>
        <taxon>Fungi</taxon>
        <taxon>Dikarya</taxon>
        <taxon>Ascomycota</taxon>
        <taxon>Pezizomycotina</taxon>
        <taxon>Sordariomycetes</taxon>
        <taxon>Xylariomycetidae</taxon>
        <taxon>Amphisphaeriales</taxon>
        <taxon>Apiosporaceae</taxon>
        <taxon>Apiospora</taxon>
    </lineage>
</organism>
<dbReference type="GeneID" id="92046894"/>
<evidence type="ECO:0000313" key="2">
    <source>
        <dbReference type="EMBL" id="KAK8074856.1"/>
    </source>
</evidence>
<comment type="caution">
    <text evidence="2">The sequence shown here is derived from an EMBL/GenBank/DDBJ whole genome shotgun (WGS) entry which is preliminary data.</text>
</comment>
<gene>
    <name evidence="2" type="ORF">PG997_009519</name>
</gene>
<dbReference type="EMBL" id="JAQQWN010000007">
    <property type="protein sequence ID" value="KAK8074856.1"/>
    <property type="molecule type" value="Genomic_DNA"/>
</dbReference>
<reference evidence="2 3" key="1">
    <citation type="submission" date="2023-01" db="EMBL/GenBank/DDBJ databases">
        <title>Analysis of 21 Apiospora genomes using comparative genomics revels a genus with tremendous synthesis potential of carbohydrate active enzymes and secondary metabolites.</title>
        <authorList>
            <person name="Sorensen T."/>
        </authorList>
    </citation>
    <scope>NUCLEOTIDE SEQUENCE [LARGE SCALE GENOMIC DNA]</scope>
    <source>
        <strain evidence="2 3">CBS 114990</strain>
    </source>
</reference>
<dbReference type="RefSeq" id="XP_066665796.1">
    <property type="nucleotide sequence ID" value="XM_066813834.1"/>
</dbReference>
<name>A0ABR1VX01_9PEZI</name>
<evidence type="ECO:0000256" key="1">
    <source>
        <dbReference type="SAM" id="SignalP"/>
    </source>
</evidence>
<keyword evidence="1" id="KW-0732">Signal</keyword>
<sequence length="84" mass="9342">MRFNMILSAIAATLSLGGMVQASPIRCPDSTRDAILKGDTPPERCCSYGVCKKMWSSCQDDTHVTCKKERPTKLNDIYDNQQLS</sequence>